<protein>
    <submittedName>
        <fullName evidence="1">Uncharacterized protein</fullName>
    </submittedName>
</protein>
<proteinExistence type="predicted"/>
<name>A0A4C1X5Y3_EUMVA</name>
<dbReference type="AlphaFoldDB" id="A0A4C1X5Y3"/>
<reference evidence="1 2" key="1">
    <citation type="journal article" date="2019" name="Commun. Biol.">
        <title>The bagworm genome reveals a unique fibroin gene that provides high tensile strength.</title>
        <authorList>
            <person name="Kono N."/>
            <person name="Nakamura H."/>
            <person name="Ohtoshi R."/>
            <person name="Tomita M."/>
            <person name="Numata K."/>
            <person name="Arakawa K."/>
        </authorList>
    </citation>
    <scope>NUCLEOTIDE SEQUENCE [LARGE SCALE GENOMIC DNA]</scope>
</reference>
<organism evidence="1 2">
    <name type="scientific">Eumeta variegata</name>
    <name type="common">Bagworm moth</name>
    <name type="synonym">Eumeta japonica</name>
    <dbReference type="NCBI Taxonomy" id="151549"/>
    <lineage>
        <taxon>Eukaryota</taxon>
        <taxon>Metazoa</taxon>
        <taxon>Ecdysozoa</taxon>
        <taxon>Arthropoda</taxon>
        <taxon>Hexapoda</taxon>
        <taxon>Insecta</taxon>
        <taxon>Pterygota</taxon>
        <taxon>Neoptera</taxon>
        <taxon>Endopterygota</taxon>
        <taxon>Lepidoptera</taxon>
        <taxon>Glossata</taxon>
        <taxon>Ditrysia</taxon>
        <taxon>Tineoidea</taxon>
        <taxon>Psychidae</taxon>
        <taxon>Oiketicinae</taxon>
        <taxon>Eumeta</taxon>
    </lineage>
</organism>
<keyword evidence="2" id="KW-1185">Reference proteome</keyword>
<dbReference type="EMBL" id="BGZK01000738">
    <property type="protein sequence ID" value="GBP58563.1"/>
    <property type="molecule type" value="Genomic_DNA"/>
</dbReference>
<sequence length="120" mass="13271">MAHAPFYDPFPPPSPHTPYSTLLPIRIKFYSCPIVRQRTDKSSESSMSGDNHLLSSGLQVNLPLKIAIRKKPNLGHYGDRQYRMLQSKACISLADPRRGVEAPGTIDFDMTAAVRAGTTT</sequence>
<accession>A0A4C1X5Y3</accession>
<evidence type="ECO:0000313" key="1">
    <source>
        <dbReference type="EMBL" id="GBP58563.1"/>
    </source>
</evidence>
<dbReference type="Proteomes" id="UP000299102">
    <property type="component" value="Unassembled WGS sequence"/>
</dbReference>
<evidence type="ECO:0000313" key="2">
    <source>
        <dbReference type="Proteomes" id="UP000299102"/>
    </source>
</evidence>
<gene>
    <name evidence="1" type="ORF">EVAR_34566_1</name>
</gene>
<comment type="caution">
    <text evidence="1">The sequence shown here is derived from an EMBL/GenBank/DDBJ whole genome shotgun (WGS) entry which is preliminary data.</text>
</comment>